<name>A0A3D8SGE6_9HELO</name>
<accession>A0A3D8SGE6</accession>
<dbReference type="InterPro" id="IPR002925">
    <property type="entry name" value="Dienelactn_hydro"/>
</dbReference>
<evidence type="ECO:0000313" key="2">
    <source>
        <dbReference type="EMBL" id="RDW85376.1"/>
    </source>
</evidence>
<dbReference type="EMBL" id="PDLN01000005">
    <property type="protein sequence ID" value="RDW85376.1"/>
    <property type="molecule type" value="Genomic_DNA"/>
</dbReference>
<dbReference type="AlphaFoldDB" id="A0A3D8SGE6"/>
<dbReference type="Gene3D" id="3.40.50.1820">
    <property type="entry name" value="alpha/beta hydrolase"/>
    <property type="match status" value="1"/>
</dbReference>
<dbReference type="Proteomes" id="UP000256328">
    <property type="component" value="Unassembled WGS sequence"/>
</dbReference>
<dbReference type="GO" id="GO:0016787">
    <property type="term" value="F:hydrolase activity"/>
    <property type="evidence" value="ECO:0007669"/>
    <property type="project" value="InterPro"/>
</dbReference>
<keyword evidence="3" id="KW-1185">Reference proteome</keyword>
<organism evidence="2 3">
    <name type="scientific">Coleophoma crateriformis</name>
    <dbReference type="NCBI Taxonomy" id="565419"/>
    <lineage>
        <taxon>Eukaryota</taxon>
        <taxon>Fungi</taxon>
        <taxon>Dikarya</taxon>
        <taxon>Ascomycota</taxon>
        <taxon>Pezizomycotina</taxon>
        <taxon>Leotiomycetes</taxon>
        <taxon>Helotiales</taxon>
        <taxon>Dermateaceae</taxon>
        <taxon>Coleophoma</taxon>
    </lineage>
</organism>
<reference evidence="2 3" key="1">
    <citation type="journal article" date="2018" name="IMA Fungus">
        <title>IMA Genome-F 9: Draft genome sequence of Annulohypoxylon stygium, Aspergillus mulundensis, Berkeleyomyces basicola (syn. Thielaviopsis basicola), Ceratocystis smalleyi, two Cercospora beticola strains, Coleophoma cylindrospora, Fusarium fracticaudum, Phialophora cf. hyalina, and Morchella septimelata.</title>
        <authorList>
            <person name="Wingfield B.D."/>
            <person name="Bills G.F."/>
            <person name="Dong Y."/>
            <person name="Huang W."/>
            <person name="Nel W.J."/>
            <person name="Swalarsk-Parry B.S."/>
            <person name="Vaghefi N."/>
            <person name="Wilken P.M."/>
            <person name="An Z."/>
            <person name="de Beer Z.W."/>
            <person name="De Vos L."/>
            <person name="Chen L."/>
            <person name="Duong T.A."/>
            <person name="Gao Y."/>
            <person name="Hammerbacher A."/>
            <person name="Kikkert J.R."/>
            <person name="Li Y."/>
            <person name="Li H."/>
            <person name="Li K."/>
            <person name="Li Q."/>
            <person name="Liu X."/>
            <person name="Ma X."/>
            <person name="Naidoo K."/>
            <person name="Pethybridge S.J."/>
            <person name="Sun J."/>
            <person name="Steenkamp E.T."/>
            <person name="van der Nest M.A."/>
            <person name="van Wyk S."/>
            <person name="Wingfield M.J."/>
            <person name="Xiong C."/>
            <person name="Yue Q."/>
            <person name="Zhang X."/>
        </authorList>
    </citation>
    <scope>NUCLEOTIDE SEQUENCE [LARGE SCALE GENOMIC DNA]</scope>
    <source>
        <strain evidence="2 3">BP5796</strain>
    </source>
</reference>
<proteinExistence type="predicted"/>
<dbReference type="Pfam" id="PF01738">
    <property type="entry name" value="DLH"/>
    <property type="match status" value="1"/>
</dbReference>
<gene>
    <name evidence="2" type="ORF">BP5796_03701</name>
</gene>
<evidence type="ECO:0000313" key="3">
    <source>
        <dbReference type="Proteomes" id="UP000256328"/>
    </source>
</evidence>
<sequence>MMGTFKAAWKRSETVSAHTLPQSLQRRFGFETNAVFLLEVDTYVARPASGSSQTDKAIVIVSDIFGIYPNVQLVADKFAEEGYLTVVPDLFNGDAIPVEAFLGQKVDLPKWMNGPPGHLPDTVDPIVKTVIDHLRTTLKVKRIGAVGYCYGGRYVVRFLKDDSFDVGYTAHPSFITEEELHAIRKPLSIAAAEIDTIFTRESRYESEKILADLHHPYQISVYGAVDHGFAVRGDLSIKEVAIAKKRAFRQAISWFEDWL</sequence>
<dbReference type="InterPro" id="IPR029058">
    <property type="entry name" value="AB_hydrolase_fold"/>
</dbReference>
<dbReference type="OrthoDB" id="17560at2759"/>
<evidence type="ECO:0000259" key="1">
    <source>
        <dbReference type="Pfam" id="PF01738"/>
    </source>
</evidence>
<dbReference type="PANTHER" id="PTHR17630">
    <property type="entry name" value="DIENELACTONE HYDROLASE"/>
    <property type="match status" value="1"/>
</dbReference>
<dbReference type="PANTHER" id="PTHR17630:SF44">
    <property type="entry name" value="PROTEIN AIM2"/>
    <property type="match status" value="1"/>
</dbReference>
<comment type="caution">
    <text evidence="2">The sequence shown here is derived from an EMBL/GenBank/DDBJ whole genome shotgun (WGS) entry which is preliminary data.</text>
</comment>
<protein>
    <recommendedName>
        <fullName evidence="1">Dienelactone hydrolase domain-containing protein</fullName>
    </recommendedName>
</protein>
<feature type="domain" description="Dienelactone hydrolase" evidence="1">
    <location>
        <begin position="41"/>
        <end position="257"/>
    </location>
</feature>
<dbReference type="SUPFAM" id="SSF53474">
    <property type="entry name" value="alpha/beta-Hydrolases"/>
    <property type="match status" value="1"/>
</dbReference>